<keyword evidence="3" id="KW-0268">Exocytosis</keyword>
<keyword evidence="3" id="KW-0653">Protein transport</keyword>
<comment type="function">
    <text evidence="3">Component of the exocyst complex.</text>
</comment>
<protein>
    <recommendedName>
        <fullName evidence="3">Exocyst subunit Exo70 family protein</fullName>
    </recommendedName>
</protein>
<dbReference type="InterPro" id="IPR004140">
    <property type="entry name" value="Exo70"/>
</dbReference>
<dbReference type="InterPro" id="IPR046364">
    <property type="entry name" value="Exo70_C"/>
</dbReference>
<evidence type="ECO:0000313" key="6">
    <source>
        <dbReference type="Proteomes" id="UP001054889"/>
    </source>
</evidence>
<organism evidence="5 6">
    <name type="scientific">Eleusine coracana subsp. coracana</name>
    <dbReference type="NCBI Taxonomy" id="191504"/>
    <lineage>
        <taxon>Eukaryota</taxon>
        <taxon>Viridiplantae</taxon>
        <taxon>Streptophyta</taxon>
        <taxon>Embryophyta</taxon>
        <taxon>Tracheophyta</taxon>
        <taxon>Spermatophyta</taxon>
        <taxon>Magnoliopsida</taxon>
        <taxon>Liliopsida</taxon>
        <taxon>Poales</taxon>
        <taxon>Poaceae</taxon>
        <taxon>PACMAD clade</taxon>
        <taxon>Chloridoideae</taxon>
        <taxon>Cynodonteae</taxon>
        <taxon>Eleusininae</taxon>
        <taxon>Eleusine</taxon>
    </lineage>
</organism>
<name>A0AAV5CGH0_ELECO</name>
<dbReference type="EMBL" id="BQKI01000007">
    <property type="protein sequence ID" value="GJM97398.1"/>
    <property type="molecule type" value="Genomic_DNA"/>
</dbReference>
<keyword evidence="2 3" id="KW-0813">Transport</keyword>
<evidence type="ECO:0000259" key="4">
    <source>
        <dbReference type="Pfam" id="PF03081"/>
    </source>
</evidence>
<gene>
    <name evidence="5" type="primary">ga14322</name>
    <name evidence="5" type="ORF">PR202_ga14322</name>
</gene>
<dbReference type="SUPFAM" id="SSF74788">
    <property type="entry name" value="Cullin repeat-like"/>
    <property type="match status" value="1"/>
</dbReference>
<keyword evidence="6" id="KW-1185">Reference proteome</keyword>
<dbReference type="GO" id="GO:0005546">
    <property type="term" value="F:phosphatidylinositol-4,5-bisphosphate binding"/>
    <property type="evidence" value="ECO:0007669"/>
    <property type="project" value="InterPro"/>
</dbReference>
<proteinExistence type="inferred from homology"/>
<dbReference type="Gene3D" id="1.20.1280.170">
    <property type="entry name" value="Exocyst complex component Exo70"/>
    <property type="match status" value="1"/>
</dbReference>
<reference evidence="5" key="1">
    <citation type="journal article" date="2018" name="DNA Res.">
        <title>Multiple hybrid de novo genome assembly of finger millet, an orphan allotetraploid crop.</title>
        <authorList>
            <person name="Hatakeyama M."/>
            <person name="Aluri S."/>
            <person name="Balachadran M.T."/>
            <person name="Sivarajan S.R."/>
            <person name="Patrignani A."/>
            <person name="Gruter S."/>
            <person name="Poveda L."/>
            <person name="Shimizu-Inatsugi R."/>
            <person name="Baeten J."/>
            <person name="Francoijs K.J."/>
            <person name="Nataraja K.N."/>
            <person name="Reddy Y.A.N."/>
            <person name="Phadnis S."/>
            <person name="Ravikumar R.L."/>
            <person name="Schlapbach R."/>
            <person name="Sreeman S.M."/>
            <person name="Shimizu K.K."/>
        </authorList>
    </citation>
    <scope>NUCLEOTIDE SEQUENCE</scope>
</reference>
<dbReference type="GO" id="GO:0006887">
    <property type="term" value="P:exocytosis"/>
    <property type="evidence" value="ECO:0007669"/>
    <property type="project" value="UniProtKB-KW"/>
</dbReference>
<dbReference type="PANTHER" id="PTHR12542">
    <property type="entry name" value="EXOCYST COMPLEX PROTEIN EXO70"/>
    <property type="match status" value="1"/>
</dbReference>
<sequence length="130" mass="15267">MSLSLRDQSLKFLFLINNFHFLLQQLWPLGFPMPELAGKIHDYVNSYIQVSWAPVLNRLHNPTVHCFTRCSPLPKFQSTFLETYTTQKLWKVPDPEMRKRMREAIVDEVIPGFTEFFKVTPSAPQESLPR</sequence>
<dbReference type="PANTHER" id="PTHR12542:SF117">
    <property type="entry name" value="EXOCYST SUBUNIT EXO70 FAMILY PROTEIN"/>
    <property type="match status" value="1"/>
</dbReference>
<dbReference type="AlphaFoldDB" id="A0AAV5CGH0"/>
<dbReference type="InterPro" id="IPR016159">
    <property type="entry name" value="Cullin_repeat-like_dom_sf"/>
</dbReference>
<evidence type="ECO:0000313" key="5">
    <source>
        <dbReference type="EMBL" id="GJM97398.1"/>
    </source>
</evidence>
<evidence type="ECO:0000256" key="1">
    <source>
        <dbReference type="ARBA" id="ARBA00006756"/>
    </source>
</evidence>
<comment type="similarity">
    <text evidence="1 3">Belongs to the EXO70 family.</text>
</comment>
<evidence type="ECO:0000256" key="2">
    <source>
        <dbReference type="ARBA" id="ARBA00022448"/>
    </source>
</evidence>
<dbReference type="GO" id="GO:0015031">
    <property type="term" value="P:protein transport"/>
    <property type="evidence" value="ECO:0007669"/>
    <property type="project" value="UniProtKB-KW"/>
</dbReference>
<dbReference type="Pfam" id="PF03081">
    <property type="entry name" value="Exo70_C"/>
    <property type="match status" value="1"/>
</dbReference>
<accession>A0AAV5CGH0</accession>
<evidence type="ECO:0000256" key="3">
    <source>
        <dbReference type="RuleBase" id="RU365026"/>
    </source>
</evidence>
<reference evidence="5" key="2">
    <citation type="submission" date="2021-12" db="EMBL/GenBank/DDBJ databases">
        <title>Resequencing data analysis of finger millet.</title>
        <authorList>
            <person name="Hatakeyama M."/>
            <person name="Aluri S."/>
            <person name="Balachadran M.T."/>
            <person name="Sivarajan S.R."/>
            <person name="Poveda L."/>
            <person name="Shimizu-Inatsugi R."/>
            <person name="Schlapbach R."/>
            <person name="Sreeman S.M."/>
            <person name="Shimizu K.K."/>
        </authorList>
    </citation>
    <scope>NUCLEOTIDE SEQUENCE</scope>
</reference>
<feature type="domain" description="Exocyst complex subunit Exo70 C-terminal" evidence="4">
    <location>
        <begin position="4"/>
        <end position="118"/>
    </location>
</feature>
<comment type="caution">
    <text evidence="5">The sequence shown here is derived from an EMBL/GenBank/DDBJ whole genome shotgun (WGS) entry which is preliminary data.</text>
</comment>
<dbReference type="Proteomes" id="UP001054889">
    <property type="component" value="Unassembled WGS sequence"/>
</dbReference>
<dbReference type="GO" id="GO:0000145">
    <property type="term" value="C:exocyst"/>
    <property type="evidence" value="ECO:0007669"/>
    <property type="project" value="InterPro"/>
</dbReference>